<proteinExistence type="predicted"/>
<dbReference type="InterPro" id="IPR017926">
    <property type="entry name" value="GATASE"/>
</dbReference>
<dbReference type="AlphaFoldDB" id="A0A5N0TGH7"/>
<dbReference type="InterPro" id="IPR044992">
    <property type="entry name" value="ChyE-like"/>
</dbReference>
<dbReference type="SUPFAM" id="SSF52317">
    <property type="entry name" value="Class I glutamine amidotransferase-like"/>
    <property type="match status" value="1"/>
</dbReference>
<evidence type="ECO:0000313" key="3">
    <source>
        <dbReference type="Proteomes" id="UP000326838"/>
    </source>
</evidence>
<evidence type="ECO:0000259" key="1">
    <source>
        <dbReference type="Pfam" id="PF00117"/>
    </source>
</evidence>
<feature type="domain" description="Glutamine amidotransferase" evidence="1">
    <location>
        <begin position="52"/>
        <end position="203"/>
    </location>
</feature>
<dbReference type="PANTHER" id="PTHR42695">
    <property type="entry name" value="GLUTAMINE AMIDOTRANSFERASE YLR126C-RELATED"/>
    <property type="match status" value="1"/>
</dbReference>
<accession>A0A5N0TGH7</accession>
<dbReference type="Gene3D" id="3.40.50.880">
    <property type="match status" value="1"/>
</dbReference>
<sequence length="243" mass="26277">MGTRPLLYVCVRPQQDAAAGEYASFRAATGLSPESLESWDLVRAPLPDDALDRYAGFLIGGSPFNVTEPDKSAVQARVEADLARIAAAAREARTAAIFTCYGIGVVTRMMGGTVTLDRPESTQAAAVHLTDAGREDPILGALPDRFHAFTAHKEATERLPDDAVLLATNNDCPVQAYRIGDRLYATQFHPEPSPHDFAARMTFYRDAGYFDPAEFDAVAERVRASSVDAAALLHAFTRVFADA</sequence>
<dbReference type="GO" id="GO:0005829">
    <property type="term" value="C:cytosol"/>
    <property type="evidence" value="ECO:0007669"/>
    <property type="project" value="TreeGrafter"/>
</dbReference>
<organism evidence="2 3">
    <name type="scientific">Microbacterium caowuchunii</name>
    <dbReference type="NCBI Taxonomy" id="2614638"/>
    <lineage>
        <taxon>Bacteria</taxon>
        <taxon>Bacillati</taxon>
        <taxon>Actinomycetota</taxon>
        <taxon>Actinomycetes</taxon>
        <taxon>Micrococcales</taxon>
        <taxon>Microbacteriaceae</taxon>
        <taxon>Microbacterium</taxon>
    </lineage>
</organism>
<dbReference type="InterPro" id="IPR029062">
    <property type="entry name" value="Class_I_gatase-like"/>
</dbReference>
<dbReference type="CDD" id="cd01741">
    <property type="entry name" value="GATase1_1"/>
    <property type="match status" value="1"/>
</dbReference>
<gene>
    <name evidence="2" type="ORF">F6B40_09640</name>
</gene>
<dbReference type="Proteomes" id="UP000326838">
    <property type="component" value="Unassembled WGS sequence"/>
</dbReference>
<evidence type="ECO:0000313" key="2">
    <source>
        <dbReference type="EMBL" id="KAA9132956.1"/>
    </source>
</evidence>
<protein>
    <submittedName>
        <fullName evidence="2">GMP synthase</fullName>
    </submittedName>
</protein>
<dbReference type="PROSITE" id="PS51273">
    <property type="entry name" value="GATASE_TYPE_1"/>
    <property type="match status" value="1"/>
</dbReference>
<reference evidence="3" key="1">
    <citation type="submission" date="2019-09" db="EMBL/GenBank/DDBJ databases">
        <title>Mumia zhuanghuii sp. nov. isolated from the intestinal contents of plateau pika (Ochotona curzoniae) in the Qinghai-Tibet plateau of China.</title>
        <authorList>
            <person name="Tian Z."/>
        </authorList>
    </citation>
    <scope>NUCLEOTIDE SEQUENCE [LARGE SCALE GENOMIC DNA]</scope>
    <source>
        <strain evidence="3">L-033</strain>
    </source>
</reference>
<keyword evidence="3" id="KW-1185">Reference proteome</keyword>
<dbReference type="RefSeq" id="WP_150893463.1">
    <property type="nucleotide sequence ID" value="NZ_VYUY01000012.1"/>
</dbReference>
<name>A0A5N0TGH7_9MICO</name>
<dbReference type="EMBL" id="VYUY01000012">
    <property type="protein sequence ID" value="KAA9132956.1"/>
    <property type="molecule type" value="Genomic_DNA"/>
</dbReference>
<dbReference type="Pfam" id="PF00117">
    <property type="entry name" value="GATase"/>
    <property type="match status" value="1"/>
</dbReference>
<comment type="caution">
    <text evidence="2">The sequence shown here is derived from an EMBL/GenBank/DDBJ whole genome shotgun (WGS) entry which is preliminary data.</text>
</comment>
<dbReference type="PANTHER" id="PTHR42695:SF5">
    <property type="entry name" value="GLUTAMINE AMIDOTRANSFERASE YLR126C-RELATED"/>
    <property type="match status" value="1"/>
</dbReference>